<evidence type="ECO:0000256" key="7">
    <source>
        <dbReference type="SAM" id="MobiDB-lite"/>
    </source>
</evidence>
<evidence type="ECO:0000256" key="3">
    <source>
        <dbReference type="ARBA" id="ARBA00022771"/>
    </source>
</evidence>
<dbReference type="InterPro" id="IPR059153">
    <property type="entry name" value="NSD_PHD-1st"/>
</dbReference>
<dbReference type="InterPro" id="IPR016181">
    <property type="entry name" value="Acyl_CoA_acyltransferase"/>
</dbReference>
<dbReference type="PANTHER" id="PTHR47025:SF7">
    <property type="entry name" value="ACYL-COA N-ACYLTRANSFERASE WITH RING_FYVE_PHD-TYPE ZINC FINGER DOMAIN-CONTAINING PROTEIN"/>
    <property type="match status" value="1"/>
</dbReference>
<dbReference type="InterPro" id="IPR011011">
    <property type="entry name" value="Znf_FYVE_PHD"/>
</dbReference>
<feature type="compositionally biased region" description="Basic and acidic residues" evidence="7">
    <location>
        <begin position="896"/>
        <end position="913"/>
    </location>
</feature>
<keyword evidence="3 6" id="KW-0863">Zinc-finger</keyword>
<evidence type="ECO:0000256" key="1">
    <source>
        <dbReference type="ARBA" id="ARBA00004123"/>
    </source>
</evidence>
<evidence type="ECO:0000313" key="9">
    <source>
        <dbReference type="EnsemblPlants" id="Solyc10g084650.2.1"/>
    </source>
</evidence>
<evidence type="ECO:0000256" key="4">
    <source>
        <dbReference type="ARBA" id="ARBA00022833"/>
    </source>
</evidence>
<comment type="subcellular location">
    <subcellularLocation>
        <location evidence="1">Nucleus</location>
    </subcellularLocation>
</comment>
<keyword evidence="4" id="KW-0862">Zinc</keyword>
<dbReference type="EnsemblPlants" id="Solyc10g084650.2.1">
    <property type="protein sequence ID" value="Solyc10g084650.2.1"/>
    <property type="gene ID" value="Solyc10g084650.2"/>
</dbReference>
<feature type="domain" description="PHD-type" evidence="8">
    <location>
        <begin position="1004"/>
        <end position="1049"/>
    </location>
</feature>
<dbReference type="PROSITE" id="PS50016">
    <property type="entry name" value="ZF_PHD_2"/>
    <property type="match status" value="1"/>
</dbReference>
<dbReference type="OMA" id="NTEEMEC"/>
<dbReference type="GO" id="GO:0000977">
    <property type="term" value="F:RNA polymerase II transcription regulatory region sequence-specific DNA binding"/>
    <property type="evidence" value="ECO:0000318"/>
    <property type="project" value="GO_Central"/>
</dbReference>
<sequence>MGEGESGVCIALMSDGMMEIEKPVDVDSKCDRPRVVDGTEQDLCVEKQQCETSELVASSKGMMEIEKPVNVDSECDRQLVVDATEQELCVEKQKCETLDGVEVVAMSDGMMEIEKPVNVDSKCEREWVVEATEPELCVEKQKCETLNGVEVAIMSDGMTEIEKPVNVDSKCDRQQVEDATEQELCVEKQKSETLDGVEVTPVSDEMMEIEKPINVDSKCDRQWVVDASEQELCFEMQKFETLDAVELASMSDGMIKIEKPVNVDSKCDRQWVVDATEQELCVEMQKFETLDAVELAAMSDGMIEIEKPVNVDSKCDRKWVVDATEPERCVKKQKFETLDGVELAAMSDGMMEIEKPMNVGSKCDRQWVVDSIEPELCVEKQKFENLDAVQFASMNGGMVETEKPINVDSKSDRQWVVDATEQELCVEKQKFETLDAVELDCRATNHTTNCAPETVDGVEVECCATNCAPETVDGVETECCATNREPETIDGVELEGCARNHEPETLNTEELESGDMQLKRLNNCDVQPDVRIDLKEASNDDMLSEVSNPNLSPRENTSSFQTISSQGVDLLGNNQGGSGEITSFSSGNSSAEESVSEEEHNQVDASKAVAKSSVVLEIPKEFSTTGVRKIIFKFSKRKEDYHNASTEAAIPVTAGVDDGFSEAQAWNPLESDDRDPFLCPLNRELKMSKKVTSDAYPTNVKKLLSTGILEGARVKYISTSRKRELLGIIKDYGYLCGCSLCNFSKVLSAYEFEMHAGGKTRHPNNHIYLENGKPIYRIIQELKTAPLSQLEEVVKDVAGSSINEQYLEAWKAKLFLQHHDVASAYQYSHGKVSGMYQYKPSDCSSVMEDGLYSAYSCIDNFPPNPRSSMETAESWKHVVKNYFDRPRCNFSNSTVEPKKPAEGGTKKRDNDLHRSLFMPNGLPDGTDLAYYSKGKKVLGGYKQGNGIVCSCCDTEISPSQFESHAGCAAKRQPYRHIYTSNGLTLHDIALMLANGQSIATNNSDDMCTICGDAGDLICCEGCPRAFHAACIGLQCTPTSGWLCSYCRDKFVPGRKTAGDAGPIMIRLTRVVKAPESESGGCVVCSKNPLCSSQDVVSPEYVFPKVLCIAFRTPDFSVAKFDDRTVMLCDQCEKEYHVGCLRESGRCDLKELPKDKWFCCNDCNKIYVVLQNCVLKGAEVIPASAAAAVTKKQVQKCLMDTATDDIQWRILSGKSRFPDHLPLLSSAAVIFRERFDPIVAKSGRDLIPVMVYGRNISGQEFGGMYCIVLIVKSVVVSAALLRIFGQEVAELPMVATSRANQGKGYFQALFGSIEILLSSMHVKNLVVPAAEEAKSIWTNKLGFRKMTYERYQEYSRDFTLTEFKGTSMLEKEVQQTSYEL</sequence>
<feature type="compositionally biased region" description="Polar residues" evidence="7">
    <location>
        <begin position="545"/>
        <end position="567"/>
    </location>
</feature>
<dbReference type="Gene3D" id="3.40.630.30">
    <property type="match status" value="1"/>
</dbReference>
<dbReference type="InterPro" id="IPR019786">
    <property type="entry name" value="Zinc_finger_PHD-type_CS"/>
</dbReference>
<dbReference type="PANTHER" id="PTHR47025">
    <property type="entry name" value="AUTOIMMUNE REGULATOR"/>
    <property type="match status" value="1"/>
</dbReference>
<reference evidence="9" key="2">
    <citation type="submission" date="2019-01" db="UniProtKB">
        <authorList>
            <consortium name="EnsemblPlants"/>
        </authorList>
    </citation>
    <scope>IDENTIFICATION</scope>
    <source>
        <strain evidence="9">cv. Heinz 1706</strain>
    </source>
</reference>
<dbReference type="InParanoid" id="A0A3Q7IM88"/>
<dbReference type="SUPFAM" id="SSF55729">
    <property type="entry name" value="Acyl-CoA N-acyltransferases (Nat)"/>
    <property type="match status" value="1"/>
</dbReference>
<feature type="region of interest" description="Disordered" evidence="7">
    <location>
        <begin position="536"/>
        <end position="606"/>
    </location>
</feature>
<evidence type="ECO:0000259" key="8">
    <source>
        <dbReference type="PROSITE" id="PS50016"/>
    </source>
</evidence>
<dbReference type="SUPFAM" id="SSF57903">
    <property type="entry name" value="FYVE/PHD zinc finger"/>
    <property type="match status" value="2"/>
</dbReference>
<dbReference type="FunCoup" id="A0A3Q7IM88">
    <property type="interactions" value="808"/>
</dbReference>
<dbReference type="Gene3D" id="3.30.40.10">
    <property type="entry name" value="Zinc/RING finger domain, C3HC4 (zinc finger)"/>
    <property type="match status" value="2"/>
</dbReference>
<dbReference type="STRING" id="4081.A0A3Q7IM88"/>
<keyword evidence="5" id="KW-0539">Nucleus</keyword>
<dbReference type="Gramene" id="Solyc10g084650.2.1">
    <property type="protein sequence ID" value="Solyc10g084650.2.1"/>
    <property type="gene ID" value="Solyc10g084650.2"/>
</dbReference>
<name>A0A3Q7IM88_SOLLC</name>
<keyword evidence="2" id="KW-0479">Metal-binding</keyword>
<dbReference type="CDD" id="cd15539">
    <property type="entry name" value="PHD1_AIRE"/>
    <property type="match status" value="1"/>
</dbReference>
<feature type="compositionally biased region" description="Low complexity" evidence="7">
    <location>
        <begin position="583"/>
        <end position="593"/>
    </location>
</feature>
<dbReference type="GO" id="GO:0005634">
    <property type="term" value="C:nucleus"/>
    <property type="evidence" value="ECO:0000318"/>
    <property type="project" value="GO_Central"/>
</dbReference>
<dbReference type="PROSITE" id="PS01359">
    <property type="entry name" value="ZF_PHD_1"/>
    <property type="match status" value="1"/>
</dbReference>
<organism evidence="9">
    <name type="scientific">Solanum lycopersicum</name>
    <name type="common">Tomato</name>
    <name type="synonym">Lycopersicon esculentum</name>
    <dbReference type="NCBI Taxonomy" id="4081"/>
    <lineage>
        <taxon>Eukaryota</taxon>
        <taxon>Viridiplantae</taxon>
        <taxon>Streptophyta</taxon>
        <taxon>Embryophyta</taxon>
        <taxon>Tracheophyta</taxon>
        <taxon>Spermatophyta</taxon>
        <taxon>Magnoliopsida</taxon>
        <taxon>eudicotyledons</taxon>
        <taxon>Gunneridae</taxon>
        <taxon>Pentapetalae</taxon>
        <taxon>asterids</taxon>
        <taxon>lamiids</taxon>
        <taxon>Solanales</taxon>
        <taxon>Solanaceae</taxon>
        <taxon>Solanoideae</taxon>
        <taxon>Solaneae</taxon>
        <taxon>Solanum</taxon>
        <taxon>Solanum subgen. Lycopersicon</taxon>
    </lineage>
</organism>
<evidence type="ECO:0000256" key="6">
    <source>
        <dbReference type="PROSITE-ProRule" id="PRU00146"/>
    </source>
</evidence>
<dbReference type="GO" id="GO:0008270">
    <property type="term" value="F:zinc ion binding"/>
    <property type="evidence" value="ECO:0007669"/>
    <property type="project" value="UniProtKB-KW"/>
</dbReference>
<dbReference type="Pfam" id="PF23011">
    <property type="entry name" value="PHD-1st_NSD"/>
    <property type="match status" value="1"/>
</dbReference>
<accession>A0A3Q7IM88</accession>
<keyword evidence="10" id="KW-1185">Reference proteome</keyword>
<dbReference type="GO" id="GO:0003682">
    <property type="term" value="F:chromatin binding"/>
    <property type="evidence" value="ECO:0000318"/>
    <property type="project" value="GO_Central"/>
</dbReference>
<dbReference type="GO" id="GO:0042393">
    <property type="term" value="F:histone binding"/>
    <property type="evidence" value="ECO:0000318"/>
    <property type="project" value="GO_Central"/>
</dbReference>
<dbReference type="GO" id="GO:0045944">
    <property type="term" value="P:positive regulation of transcription by RNA polymerase II"/>
    <property type="evidence" value="ECO:0000318"/>
    <property type="project" value="GO_Central"/>
</dbReference>
<evidence type="ECO:0000313" key="10">
    <source>
        <dbReference type="Proteomes" id="UP000004994"/>
    </source>
</evidence>
<dbReference type="PaxDb" id="4081-Solyc10g084650.1.1"/>
<feature type="region of interest" description="Disordered" evidence="7">
    <location>
        <begin position="892"/>
        <end position="913"/>
    </location>
</feature>
<dbReference type="InterPro" id="IPR056511">
    <property type="entry name" value="IDM1_C"/>
</dbReference>
<dbReference type="InterPro" id="IPR019787">
    <property type="entry name" value="Znf_PHD-finger"/>
</dbReference>
<dbReference type="Proteomes" id="UP000004994">
    <property type="component" value="Chromosome 10"/>
</dbReference>
<dbReference type="Pfam" id="PF23209">
    <property type="entry name" value="IDM1_C"/>
    <property type="match status" value="1"/>
</dbReference>
<dbReference type="Pfam" id="PF16135">
    <property type="entry name" value="TDBD"/>
    <property type="match status" value="2"/>
</dbReference>
<proteinExistence type="predicted"/>
<evidence type="ECO:0000256" key="2">
    <source>
        <dbReference type="ARBA" id="ARBA00022723"/>
    </source>
</evidence>
<dbReference type="InterPro" id="IPR013083">
    <property type="entry name" value="Znf_RING/FYVE/PHD"/>
</dbReference>
<dbReference type="SMART" id="SM00249">
    <property type="entry name" value="PHD"/>
    <property type="match status" value="2"/>
</dbReference>
<dbReference type="InterPro" id="IPR001965">
    <property type="entry name" value="Znf_PHD"/>
</dbReference>
<dbReference type="InterPro" id="IPR032308">
    <property type="entry name" value="TDBD"/>
</dbReference>
<reference evidence="9" key="1">
    <citation type="journal article" date="2012" name="Nature">
        <title>The tomato genome sequence provides insights into fleshy fruit evolution.</title>
        <authorList>
            <consortium name="Tomato Genome Consortium"/>
        </authorList>
    </citation>
    <scope>NUCLEOTIDE SEQUENCE [LARGE SCALE GENOMIC DNA]</scope>
    <source>
        <strain evidence="9">cv. Heinz 1706</strain>
    </source>
</reference>
<evidence type="ECO:0000256" key="5">
    <source>
        <dbReference type="ARBA" id="ARBA00023242"/>
    </source>
</evidence>
<protein>
    <recommendedName>
        <fullName evidence="8">PHD-type domain-containing protein</fullName>
    </recommendedName>
</protein>